<dbReference type="InterPro" id="IPR029058">
    <property type="entry name" value="AB_hydrolase_fold"/>
</dbReference>
<dbReference type="InterPro" id="IPR001563">
    <property type="entry name" value="Peptidase_S10"/>
</dbReference>
<evidence type="ECO:0000256" key="3">
    <source>
        <dbReference type="ARBA" id="ARBA00022670"/>
    </source>
</evidence>
<dbReference type="GO" id="GO:0006508">
    <property type="term" value="P:proteolysis"/>
    <property type="evidence" value="ECO:0007669"/>
    <property type="project" value="UniProtKB-KW"/>
</dbReference>
<feature type="region of interest" description="Disordered" evidence="13">
    <location>
        <begin position="101"/>
        <end position="136"/>
    </location>
</feature>
<evidence type="ECO:0000256" key="4">
    <source>
        <dbReference type="ARBA" id="ARBA00022679"/>
    </source>
</evidence>
<evidence type="ECO:0000259" key="14">
    <source>
        <dbReference type="Pfam" id="PF17917"/>
    </source>
</evidence>
<evidence type="ECO:0000256" key="7">
    <source>
        <dbReference type="ARBA" id="ARBA00022729"/>
    </source>
</evidence>
<dbReference type="FunFam" id="3.40.50.12670:FF:000002">
    <property type="entry name" value="Carboxypeptidase"/>
    <property type="match status" value="1"/>
</dbReference>
<protein>
    <recommendedName>
        <fullName evidence="14">Reverse transcriptase RNase H-like domain-containing protein</fullName>
    </recommendedName>
</protein>
<dbReference type="GO" id="GO:0004185">
    <property type="term" value="F:serine-type carboxypeptidase activity"/>
    <property type="evidence" value="ECO:0007669"/>
    <property type="project" value="InterPro"/>
</dbReference>
<dbReference type="InterPro" id="IPR041373">
    <property type="entry name" value="RT_RNaseH"/>
</dbReference>
<dbReference type="GO" id="GO:0004519">
    <property type="term" value="F:endonuclease activity"/>
    <property type="evidence" value="ECO:0007669"/>
    <property type="project" value="UniProtKB-KW"/>
</dbReference>
<dbReference type="InterPro" id="IPR043502">
    <property type="entry name" value="DNA/RNA_pol_sf"/>
</dbReference>
<reference evidence="15 16" key="1">
    <citation type="journal article" date="2021" name="Nat. Plants">
        <title>The Taxus genome provides insights into paclitaxel biosynthesis.</title>
        <authorList>
            <person name="Xiong X."/>
            <person name="Gou J."/>
            <person name="Liao Q."/>
            <person name="Li Y."/>
            <person name="Zhou Q."/>
            <person name="Bi G."/>
            <person name="Li C."/>
            <person name="Du R."/>
            <person name="Wang X."/>
            <person name="Sun T."/>
            <person name="Guo L."/>
            <person name="Liang H."/>
            <person name="Lu P."/>
            <person name="Wu Y."/>
            <person name="Zhang Z."/>
            <person name="Ro D.K."/>
            <person name="Shang Y."/>
            <person name="Huang S."/>
            <person name="Yan J."/>
        </authorList>
    </citation>
    <scope>NUCLEOTIDE SEQUENCE [LARGE SCALE GENOMIC DNA]</scope>
    <source>
        <strain evidence="15">Ta-2019</strain>
    </source>
</reference>
<dbReference type="SUPFAM" id="SSF56672">
    <property type="entry name" value="DNA/RNA polymerases"/>
    <property type="match status" value="1"/>
</dbReference>
<evidence type="ECO:0000256" key="2">
    <source>
        <dbReference type="ARBA" id="ARBA00022645"/>
    </source>
</evidence>
<dbReference type="EMBL" id="JAHRHJ020000006">
    <property type="protein sequence ID" value="KAH9312834.1"/>
    <property type="molecule type" value="Genomic_DNA"/>
</dbReference>
<comment type="caution">
    <text evidence="15">The sequence shown here is derived from an EMBL/GenBank/DDBJ whole genome shotgun (WGS) entry which is preliminary data.</text>
</comment>
<dbReference type="Pfam" id="PF00450">
    <property type="entry name" value="Peptidase_S10"/>
    <property type="match status" value="1"/>
</dbReference>
<keyword evidence="11" id="KW-1015">Disulfide bond</keyword>
<feature type="domain" description="Reverse transcriptase RNase H-like" evidence="14">
    <location>
        <begin position="217"/>
        <end position="316"/>
    </location>
</feature>
<dbReference type="GO" id="GO:0019748">
    <property type="term" value="P:secondary metabolic process"/>
    <property type="evidence" value="ECO:0007669"/>
    <property type="project" value="TreeGrafter"/>
</dbReference>
<proteinExistence type="inferred from homology"/>
<evidence type="ECO:0000256" key="9">
    <source>
        <dbReference type="ARBA" id="ARBA00022801"/>
    </source>
</evidence>
<evidence type="ECO:0000256" key="1">
    <source>
        <dbReference type="ARBA" id="ARBA00009431"/>
    </source>
</evidence>
<keyword evidence="2" id="KW-0121">Carboxypeptidase</keyword>
<keyword evidence="12" id="KW-0325">Glycoprotein</keyword>
<dbReference type="Gene3D" id="3.40.50.12670">
    <property type="match status" value="1"/>
</dbReference>
<keyword evidence="10" id="KW-0695">RNA-directed DNA polymerase</keyword>
<dbReference type="PANTHER" id="PTHR11802">
    <property type="entry name" value="SERINE PROTEASE FAMILY S10 SERINE CARBOXYPEPTIDASE"/>
    <property type="match status" value="1"/>
</dbReference>
<dbReference type="PRINTS" id="PR00724">
    <property type="entry name" value="CRBOXYPTASEC"/>
</dbReference>
<keyword evidence="9" id="KW-0378">Hydrolase</keyword>
<name>A0AA38FYK6_TAXCH</name>
<evidence type="ECO:0000256" key="5">
    <source>
        <dbReference type="ARBA" id="ARBA00022695"/>
    </source>
</evidence>
<sequence length="919" mass="104447">MEPREVGPHNYYTRRQTCLVADFGVGVGADTMGDRWEGSHSPPQDEQVDPDRELMWAIIAAQQWLIQSMECLGSTLDRLVFDRLRGRHDISISIRRHSRSPLEVGSVRGSPRHERRHTHTEEMRPTNTTDRPMQPSFLPRDDPLIVEDPLEGVDFQDNVMVAIDEWRNLPQHGYSDLTTPLIDLTWKGPFRWTYEAHVAFDRLKVVMITCLVLALPNFSRPSILECDASGSDIGAILMQDRHYITYESRKLRENERLYSTYDKEMFAIMHALAKFKQYSVGGKFVVRIHHNSFKYFFKQKELNERQQKWVNRIQAYDFDIEYVKGKKNVVVDALSRKTHLTTLYSLSKISTDWKSQLLVEYSKNSLACEIMDGKIKDERYQVKADFISYKGKNYLVPESKLKGNILHAFHDAPITGHLGYFKAYMQVFEHLLAGSLFDCLIPIFRALREGNLAMISGKVGWTWYFLALVGFHYYAAAAPENARIASVPGYDGNFPSKHYGGYVTVDEAHERYLYYYFVTSQGNPAKDPVVLWLNGGPGCSSFDGYVYEHGPFNFEAGNTSGSLPRLHLNPYSWSKVSSIIYLDSPSGVGFSYSKTADDYTTGDIQTAKDTHNFLLKWFVEYPEFLSNPFFIAGESFAGIYVPTLALEVSKGIAAGVKPILNFQGYMVGNGVTDPTFDGNALVPFVHGMGLIPDYLFEETKDACKGNYRYSTSPTCTTKLNEIDELVYRLNEYDILEPCYHATDVQTVVVSQQNLPESYMQLGQTGKPHPVRRRIFGRAWPLKAPVADGIVPTWPQLSESVPCIDDRVATVWLNDESVRNAIHAEAKAICGDWDLCTGRINYYHDAGSMINYHVNLTTKGYRALIYSGDHDMCVPFTGSEAWTRSLGYTTTDKWRPWIVDGQVAGYTQGYAHNLTFATIK</sequence>
<comment type="similarity">
    <text evidence="1">Belongs to the peptidase S10 family.</text>
</comment>
<dbReference type="Gene3D" id="3.40.50.1820">
    <property type="entry name" value="alpha/beta hydrolase"/>
    <property type="match status" value="1"/>
</dbReference>
<dbReference type="FunFam" id="3.40.50.1820:FF:000143">
    <property type="entry name" value="Carboxypeptidase"/>
    <property type="match status" value="1"/>
</dbReference>
<dbReference type="GO" id="GO:0003964">
    <property type="term" value="F:RNA-directed DNA polymerase activity"/>
    <property type="evidence" value="ECO:0007669"/>
    <property type="project" value="UniProtKB-KW"/>
</dbReference>
<evidence type="ECO:0000256" key="13">
    <source>
        <dbReference type="SAM" id="MobiDB-lite"/>
    </source>
</evidence>
<dbReference type="SUPFAM" id="SSF53474">
    <property type="entry name" value="alpha/beta-Hydrolases"/>
    <property type="match status" value="1"/>
</dbReference>
<keyword evidence="5" id="KW-0548">Nucleotidyltransferase</keyword>
<keyword evidence="4" id="KW-0808">Transferase</keyword>
<accession>A0AA38FYK6</accession>
<gene>
    <name evidence="15" type="ORF">KI387_027869</name>
</gene>
<dbReference type="Proteomes" id="UP000824469">
    <property type="component" value="Unassembled WGS sequence"/>
</dbReference>
<evidence type="ECO:0000256" key="8">
    <source>
        <dbReference type="ARBA" id="ARBA00022759"/>
    </source>
</evidence>
<feature type="non-terminal residue" evidence="15">
    <location>
        <position position="919"/>
    </location>
</feature>
<dbReference type="PANTHER" id="PTHR11802:SF254">
    <property type="entry name" value="SERINE CARBOXYPEPTIDASE-LIKE 20"/>
    <property type="match status" value="1"/>
</dbReference>
<organism evidence="15 16">
    <name type="scientific">Taxus chinensis</name>
    <name type="common">Chinese yew</name>
    <name type="synonym">Taxus wallichiana var. chinensis</name>
    <dbReference type="NCBI Taxonomy" id="29808"/>
    <lineage>
        <taxon>Eukaryota</taxon>
        <taxon>Viridiplantae</taxon>
        <taxon>Streptophyta</taxon>
        <taxon>Embryophyta</taxon>
        <taxon>Tracheophyta</taxon>
        <taxon>Spermatophyta</taxon>
        <taxon>Pinopsida</taxon>
        <taxon>Pinidae</taxon>
        <taxon>Conifers II</taxon>
        <taxon>Cupressales</taxon>
        <taxon>Taxaceae</taxon>
        <taxon>Taxus</taxon>
    </lineage>
</organism>
<dbReference type="Pfam" id="PF17917">
    <property type="entry name" value="RT_RNaseH"/>
    <property type="match status" value="1"/>
</dbReference>
<evidence type="ECO:0000256" key="11">
    <source>
        <dbReference type="ARBA" id="ARBA00023157"/>
    </source>
</evidence>
<keyword evidence="6" id="KW-0540">Nuclease</keyword>
<evidence type="ECO:0000256" key="6">
    <source>
        <dbReference type="ARBA" id="ARBA00022722"/>
    </source>
</evidence>
<keyword evidence="7" id="KW-0732">Signal</keyword>
<keyword evidence="3" id="KW-0645">Protease</keyword>
<dbReference type="AlphaFoldDB" id="A0AA38FYK6"/>
<dbReference type="CDD" id="cd09274">
    <property type="entry name" value="RNase_HI_RT_Ty3"/>
    <property type="match status" value="1"/>
</dbReference>
<evidence type="ECO:0000256" key="10">
    <source>
        <dbReference type="ARBA" id="ARBA00022918"/>
    </source>
</evidence>
<evidence type="ECO:0000313" key="16">
    <source>
        <dbReference type="Proteomes" id="UP000824469"/>
    </source>
</evidence>
<evidence type="ECO:0000256" key="12">
    <source>
        <dbReference type="ARBA" id="ARBA00023180"/>
    </source>
</evidence>
<dbReference type="GO" id="GO:0016747">
    <property type="term" value="F:acyltransferase activity, transferring groups other than amino-acyl groups"/>
    <property type="evidence" value="ECO:0007669"/>
    <property type="project" value="TreeGrafter"/>
</dbReference>
<keyword evidence="16" id="KW-1185">Reference proteome</keyword>
<keyword evidence="8" id="KW-0255">Endonuclease</keyword>
<evidence type="ECO:0000313" key="15">
    <source>
        <dbReference type="EMBL" id="KAH9312834.1"/>
    </source>
</evidence>